<dbReference type="InterPro" id="IPR002616">
    <property type="entry name" value="tRNA_ribo_trans-like"/>
</dbReference>
<name>A0A9Q8SS24_9PEZI</name>
<evidence type="ECO:0000256" key="3">
    <source>
        <dbReference type="ARBA" id="ARBA00022723"/>
    </source>
</evidence>
<dbReference type="Proteomes" id="UP000830671">
    <property type="component" value="Chromosome 4"/>
</dbReference>
<dbReference type="InterPro" id="IPR036511">
    <property type="entry name" value="TGT-like_sf"/>
</dbReference>
<dbReference type="GO" id="GO:0046872">
    <property type="term" value="F:metal ion binding"/>
    <property type="evidence" value="ECO:0007669"/>
    <property type="project" value="UniProtKB-KW"/>
</dbReference>
<dbReference type="RefSeq" id="XP_049144031.1">
    <property type="nucleotide sequence ID" value="XM_049286888.1"/>
</dbReference>
<dbReference type="HAMAP" id="MF_03043">
    <property type="entry name" value="QTRT2"/>
    <property type="match status" value="1"/>
</dbReference>
<dbReference type="InterPro" id="IPR050852">
    <property type="entry name" value="Queuine_tRNA-ribosyltrfase"/>
</dbReference>
<dbReference type="GO" id="GO:0008479">
    <property type="term" value="F:tRNA-guanosine(34) queuine transglycosylase activity"/>
    <property type="evidence" value="ECO:0007669"/>
    <property type="project" value="InterPro"/>
</dbReference>
<dbReference type="GO" id="GO:0006400">
    <property type="term" value="P:tRNA modification"/>
    <property type="evidence" value="ECO:0007669"/>
    <property type="project" value="InterPro"/>
</dbReference>
<dbReference type="Pfam" id="PF01702">
    <property type="entry name" value="TGT"/>
    <property type="match status" value="1"/>
</dbReference>
<evidence type="ECO:0000256" key="5">
    <source>
        <dbReference type="SAM" id="MobiDB-lite"/>
    </source>
</evidence>
<dbReference type="KEGG" id="clup:CLUP02_07896"/>
<organism evidence="7 8">
    <name type="scientific">Colletotrichum lupini</name>
    <dbReference type="NCBI Taxonomy" id="145971"/>
    <lineage>
        <taxon>Eukaryota</taxon>
        <taxon>Fungi</taxon>
        <taxon>Dikarya</taxon>
        <taxon>Ascomycota</taxon>
        <taxon>Pezizomycotina</taxon>
        <taxon>Sordariomycetes</taxon>
        <taxon>Hypocreomycetidae</taxon>
        <taxon>Glomerellales</taxon>
        <taxon>Glomerellaceae</taxon>
        <taxon>Colletotrichum</taxon>
        <taxon>Colletotrichum acutatum species complex</taxon>
    </lineage>
</organism>
<dbReference type="PANTHER" id="PTHR46064">
    <property type="entry name" value="QUEUINE TRNA-RIBOSYLTRANSFERASE ACCESSORY SUBUNIT 2"/>
    <property type="match status" value="1"/>
</dbReference>
<sequence length="538" mass="58309">NPCSVSPIGTPPQSLGPGAGAPASRQIHRPTDSEREGGQARDQATIRRWKGRRCVKMSDAEKVDGAEGMIFEILKKTLDGTTAARLGKLSVPKRKPIDTPNYYAVASRGVLPHVTPDNLKKHAPFSGAYMALEDFIEKKNPSALSIPSPEKKPLHTFSCLPESIATVLAARRNPAVKTPVGNGAKFVAIFTSTGFRNLSTDEYCAAVETLKPDIAIGPADLFHTSTMPASKKLVRMAERTEEWTDVFLTAKRRELFKASGVSVFAPVLAVPYTVQWEYLRHLADEVVDSLSGLALYDVDILPDIEDHHKSLDSLPRLSLHIPETPQAVLRQISLGVDICTIPFINAISDAGVALSFTFPPPENQGNATKPLGDDMWAPENEVAMEPLSQGCKCYACTTHHRAFLHHLLNAKEMLGWTLLQIHNHQVMADFFAGIRATLAKGAAEFEEQSQRFVAAYEAELPQGTGTRPRARGYHFKGEANPSRINPPAWVDYAADGEGVAAKANGAAVAAEGTETPLVPDLGSLELEEKGFAEVAGKK</sequence>
<feature type="domain" description="tRNA-guanine(15) transglycosylase-like" evidence="6">
    <location>
        <begin position="83"/>
        <end position="457"/>
    </location>
</feature>
<dbReference type="AlphaFoldDB" id="A0A9Q8SS24"/>
<evidence type="ECO:0000259" key="6">
    <source>
        <dbReference type="Pfam" id="PF01702"/>
    </source>
</evidence>
<reference evidence="7" key="1">
    <citation type="journal article" date="2021" name="Mol. Plant Microbe Interact.">
        <title>Complete Genome Sequence of the Plant-Pathogenic Fungus Colletotrichum lupini.</title>
        <authorList>
            <person name="Baroncelli R."/>
            <person name="Pensec F."/>
            <person name="Da Lio D."/>
            <person name="Boufleur T."/>
            <person name="Vicente I."/>
            <person name="Sarrocco S."/>
            <person name="Picot A."/>
            <person name="Baraldi E."/>
            <person name="Sukno S."/>
            <person name="Thon M."/>
            <person name="Le Floch G."/>
        </authorList>
    </citation>
    <scope>NUCLEOTIDE SEQUENCE</scope>
    <source>
        <strain evidence="7">IMI 504893</strain>
    </source>
</reference>
<evidence type="ECO:0000256" key="1">
    <source>
        <dbReference type="ARBA" id="ARBA00022490"/>
    </source>
</evidence>
<gene>
    <name evidence="7" type="ORF">CLUP02_07896</name>
</gene>
<dbReference type="EMBL" id="CP019476">
    <property type="protein sequence ID" value="UQC82408.1"/>
    <property type="molecule type" value="Genomic_DNA"/>
</dbReference>
<keyword evidence="1" id="KW-0963">Cytoplasm</keyword>
<dbReference type="InterPro" id="IPR028592">
    <property type="entry name" value="QTRTD1"/>
</dbReference>
<dbReference type="Gene3D" id="3.20.20.105">
    <property type="entry name" value="Queuine tRNA-ribosyltransferase-like"/>
    <property type="match status" value="1"/>
</dbReference>
<dbReference type="GeneID" id="73341898"/>
<keyword evidence="3" id="KW-0479">Metal-binding</keyword>
<feature type="region of interest" description="Disordered" evidence="5">
    <location>
        <begin position="1"/>
        <end position="44"/>
    </location>
</feature>
<accession>A0A9Q8SS24</accession>
<evidence type="ECO:0000256" key="4">
    <source>
        <dbReference type="ARBA" id="ARBA00022833"/>
    </source>
</evidence>
<feature type="non-terminal residue" evidence="7">
    <location>
        <position position="1"/>
    </location>
</feature>
<evidence type="ECO:0000313" key="8">
    <source>
        <dbReference type="Proteomes" id="UP000830671"/>
    </source>
</evidence>
<protein>
    <submittedName>
        <fullName evidence="7">tRNA-guanine transglycosylase</fullName>
    </submittedName>
</protein>
<evidence type="ECO:0000256" key="2">
    <source>
        <dbReference type="ARBA" id="ARBA00022694"/>
    </source>
</evidence>
<keyword evidence="8" id="KW-1185">Reference proteome</keyword>
<proteinExistence type="inferred from homology"/>
<keyword evidence="2" id="KW-0819">tRNA processing</keyword>
<keyword evidence="4" id="KW-0862">Zinc</keyword>
<feature type="compositionally biased region" description="Basic and acidic residues" evidence="5">
    <location>
        <begin position="29"/>
        <end position="39"/>
    </location>
</feature>
<dbReference type="PANTHER" id="PTHR46064:SF1">
    <property type="entry name" value="QUEUINE TRNA-RIBOSYLTRANSFERASE ACCESSORY SUBUNIT 2"/>
    <property type="match status" value="1"/>
</dbReference>
<evidence type="ECO:0000313" key="7">
    <source>
        <dbReference type="EMBL" id="UQC82408.1"/>
    </source>
</evidence>
<dbReference type="SUPFAM" id="SSF51713">
    <property type="entry name" value="tRNA-guanine transglycosylase"/>
    <property type="match status" value="1"/>
</dbReference>